<dbReference type="EC" id="2.7.7.6" evidence="2"/>
<evidence type="ECO:0000313" key="11">
    <source>
        <dbReference type="Proteomes" id="UP000887574"/>
    </source>
</evidence>
<evidence type="ECO:0000256" key="10">
    <source>
        <dbReference type="ARBA" id="ARBA00023242"/>
    </source>
</evidence>
<name>A0A915E0U8_9BILA</name>
<evidence type="ECO:0000313" key="12">
    <source>
        <dbReference type="WBParaSite" id="jg24705"/>
    </source>
</evidence>
<dbReference type="GO" id="GO:0003899">
    <property type="term" value="F:DNA-directed RNA polymerase activity"/>
    <property type="evidence" value="ECO:0007669"/>
    <property type="project" value="UniProtKB-EC"/>
</dbReference>
<keyword evidence="5" id="KW-0548">Nucleotidyltransferase</keyword>
<dbReference type="GO" id="GO:0005665">
    <property type="term" value="C:RNA polymerase II, core complex"/>
    <property type="evidence" value="ECO:0007669"/>
    <property type="project" value="TreeGrafter"/>
</dbReference>
<evidence type="ECO:0000256" key="2">
    <source>
        <dbReference type="ARBA" id="ARBA00012418"/>
    </source>
</evidence>
<dbReference type="FunFam" id="1.10.150.390:FF:000001">
    <property type="entry name" value="DNA-directed RNA polymerase subunit"/>
    <property type="match status" value="1"/>
</dbReference>
<dbReference type="GO" id="GO:0046872">
    <property type="term" value="F:metal ion binding"/>
    <property type="evidence" value="ECO:0007669"/>
    <property type="project" value="UniProtKB-KW"/>
</dbReference>
<dbReference type="Gene3D" id="1.10.150.390">
    <property type="match status" value="1"/>
</dbReference>
<evidence type="ECO:0000256" key="8">
    <source>
        <dbReference type="ARBA" id="ARBA00022842"/>
    </source>
</evidence>
<proteinExistence type="predicted"/>
<sequence length="68" mass="7580">MIRYSFEETVNILVEAAIHCEIDPVKGVSENIMLGQLAKVGTGCFDVVLDKKNARRGWKFKLVSSQVP</sequence>
<evidence type="ECO:0000256" key="3">
    <source>
        <dbReference type="ARBA" id="ARBA00022478"/>
    </source>
</evidence>
<keyword evidence="7" id="KW-0862">Zinc</keyword>
<dbReference type="Proteomes" id="UP000887574">
    <property type="component" value="Unplaced"/>
</dbReference>
<dbReference type="PANTHER" id="PTHR19376">
    <property type="entry name" value="DNA-DIRECTED RNA POLYMERASE"/>
    <property type="match status" value="1"/>
</dbReference>
<organism evidence="11 12">
    <name type="scientific">Ditylenchus dipsaci</name>
    <dbReference type="NCBI Taxonomy" id="166011"/>
    <lineage>
        <taxon>Eukaryota</taxon>
        <taxon>Metazoa</taxon>
        <taxon>Ecdysozoa</taxon>
        <taxon>Nematoda</taxon>
        <taxon>Chromadorea</taxon>
        <taxon>Rhabditida</taxon>
        <taxon>Tylenchina</taxon>
        <taxon>Tylenchomorpha</taxon>
        <taxon>Sphaerularioidea</taxon>
        <taxon>Anguinidae</taxon>
        <taxon>Anguininae</taxon>
        <taxon>Ditylenchus</taxon>
    </lineage>
</organism>
<keyword evidence="6" id="KW-0479">Metal-binding</keyword>
<evidence type="ECO:0000256" key="6">
    <source>
        <dbReference type="ARBA" id="ARBA00022723"/>
    </source>
</evidence>
<protein>
    <recommendedName>
        <fullName evidence="2">DNA-directed RNA polymerase</fullName>
        <ecNumber evidence="2">2.7.7.6</ecNumber>
    </recommendedName>
</protein>
<dbReference type="GO" id="GO:0006351">
    <property type="term" value="P:DNA-templated transcription"/>
    <property type="evidence" value="ECO:0007669"/>
    <property type="project" value="InterPro"/>
</dbReference>
<evidence type="ECO:0000256" key="1">
    <source>
        <dbReference type="ARBA" id="ARBA00004123"/>
    </source>
</evidence>
<accession>A0A915E0U8</accession>
<keyword evidence="3" id="KW-0240">DNA-directed RNA polymerase</keyword>
<keyword evidence="11" id="KW-1185">Reference proteome</keyword>
<dbReference type="PANTHER" id="PTHR19376:SF37">
    <property type="entry name" value="DNA-DIRECTED RNA POLYMERASE II SUBUNIT RPB1"/>
    <property type="match status" value="1"/>
</dbReference>
<dbReference type="InterPro" id="IPR045867">
    <property type="entry name" value="DNA-dir_RpoC_beta_prime"/>
</dbReference>
<comment type="subcellular location">
    <subcellularLocation>
        <location evidence="1">Nucleus</location>
    </subcellularLocation>
</comment>
<keyword evidence="10" id="KW-0539">Nucleus</keyword>
<dbReference type="SUPFAM" id="SSF64484">
    <property type="entry name" value="beta and beta-prime subunits of DNA dependent RNA-polymerase"/>
    <property type="match status" value="1"/>
</dbReference>
<reference evidence="12" key="1">
    <citation type="submission" date="2022-11" db="UniProtKB">
        <authorList>
            <consortium name="WormBaseParasite"/>
        </authorList>
    </citation>
    <scope>IDENTIFICATION</scope>
</reference>
<evidence type="ECO:0000256" key="9">
    <source>
        <dbReference type="ARBA" id="ARBA00023163"/>
    </source>
</evidence>
<evidence type="ECO:0000256" key="5">
    <source>
        <dbReference type="ARBA" id="ARBA00022695"/>
    </source>
</evidence>
<evidence type="ECO:0000256" key="4">
    <source>
        <dbReference type="ARBA" id="ARBA00022679"/>
    </source>
</evidence>
<keyword evidence="4" id="KW-0808">Transferase</keyword>
<dbReference type="WBParaSite" id="jg24705">
    <property type="protein sequence ID" value="jg24705"/>
    <property type="gene ID" value="jg24705"/>
</dbReference>
<keyword evidence="9" id="KW-0804">Transcription</keyword>
<evidence type="ECO:0000256" key="7">
    <source>
        <dbReference type="ARBA" id="ARBA00022833"/>
    </source>
</evidence>
<keyword evidence="8" id="KW-0460">Magnesium</keyword>
<dbReference type="AlphaFoldDB" id="A0A915E0U8"/>